<evidence type="ECO:0000256" key="1">
    <source>
        <dbReference type="SAM" id="MobiDB-lite"/>
    </source>
</evidence>
<reference evidence="2" key="2">
    <citation type="submission" date="2020-09" db="EMBL/GenBank/DDBJ databases">
        <authorList>
            <person name="Sun Q."/>
            <person name="Ohkuma M."/>
        </authorList>
    </citation>
    <scope>NUCLEOTIDE SEQUENCE</scope>
    <source>
        <strain evidence="2">JCM 4391</strain>
    </source>
</reference>
<evidence type="ECO:0000313" key="3">
    <source>
        <dbReference type="Proteomes" id="UP000636661"/>
    </source>
</evidence>
<protein>
    <submittedName>
        <fullName evidence="2">Uncharacterized protein</fullName>
    </submittedName>
</protein>
<feature type="region of interest" description="Disordered" evidence="1">
    <location>
        <begin position="17"/>
        <end position="111"/>
    </location>
</feature>
<dbReference type="Proteomes" id="UP000636661">
    <property type="component" value="Unassembled WGS sequence"/>
</dbReference>
<proteinExistence type="predicted"/>
<feature type="compositionally biased region" description="Basic and acidic residues" evidence="1">
    <location>
        <begin position="58"/>
        <end position="72"/>
    </location>
</feature>
<keyword evidence="3" id="KW-1185">Reference proteome</keyword>
<dbReference type="AlphaFoldDB" id="A0A918HW51"/>
<feature type="compositionally biased region" description="Basic and acidic residues" evidence="1">
    <location>
        <begin position="28"/>
        <end position="39"/>
    </location>
</feature>
<accession>A0A918HW51</accession>
<dbReference type="RefSeq" id="WP_189549912.1">
    <property type="nucleotide sequence ID" value="NZ_BMTP01000003.1"/>
</dbReference>
<organism evidence="2 3">
    <name type="scientific">Streptomyces lavendofoliae</name>
    <dbReference type="NCBI Taxonomy" id="67314"/>
    <lineage>
        <taxon>Bacteria</taxon>
        <taxon>Bacillati</taxon>
        <taxon>Actinomycetota</taxon>
        <taxon>Actinomycetes</taxon>
        <taxon>Kitasatosporales</taxon>
        <taxon>Streptomycetaceae</taxon>
        <taxon>Streptomyces</taxon>
    </lineage>
</organism>
<sequence length="168" mass="18905">MYVTIPRVVVPRVVRVRGMPPPGPLPIRIEEVQRFDRRGGAGARGRGVQLQDEPPPPPHEEPEPPPHDHQLEHDDEEEEEEEDDDEEEDESPAHRLPRRFRRPPPIAARHTPTAIAMNTKKKNASNAPASIMAPHLPLLRMLRMCGREIPPVITPQSALEQLQSFAPG</sequence>
<comment type="caution">
    <text evidence="2">The sequence shown here is derived from an EMBL/GenBank/DDBJ whole genome shotgun (WGS) entry which is preliminary data.</text>
</comment>
<evidence type="ECO:0000313" key="2">
    <source>
        <dbReference type="EMBL" id="GGU29040.1"/>
    </source>
</evidence>
<name>A0A918HW51_9ACTN</name>
<gene>
    <name evidence="2" type="ORF">GCM10010274_14830</name>
</gene>
<feature type="compositionally biased region" description="Acidic residues" evidence="1">
    <location>
        <begin position="73"/>
        <end position="90"/>
    </location>
</feature>
<reference evidence="2" key="1">
    <citation type="journal article" date="2014" name="Int. J. Syst. Evol. Microbiol.">
        <title>Complete genome sequence of Corynebacterium casei LMG S-19264T (=DSM 44701T), isolated from a smear-ripened cheese.</title>
        <authorList>
            <consortium name="US DOE Joint Genome Institute (JGI-PGF)"/>
            <person name="Walter F."/>
            <person name="Albersmeier A."/>
            <person name="Kalinowski J."/>
            <person name="Ruckert C."/>
        </authorList>
    </citation>
    <scope>NUCLEOTIDE SEQUENCE</scope>
    <source>
        <strain evidence="2">JCM 4391</strain>
    </source>
</reference>
<dbReference type="EMBL" id="BMTP01000003">
    <property type="protein sequence ID" value="GGU29040.1"/>
    <property type="molecule type" value="Genomic_DNA"/>
</dbReference>